<keyword evidence="5 7" id="KW-0326">Glycosidase</keyword>
<keyword evidence="2 7" id="KW-0378">Hydrolase</keyword>
<organism evidence="9 10">
    <name type="scientific">Ideonella lacteola</name>
    <dbReference type="NCBI Taxonomy" id="2984193"/>
    <lineage>
        <taxon>Bacteria</taxon>
        <taxon>Pseudomonadati</taxon>
        <taxon>Pseudomonadota</taxon>
        <taxon>Betaproteobacteria</taxon>
        <taxon>Burkholderiales</taxon>
        <taxon>Sphaerotilaceae</taxon>
        <taxon>Ideonella</taxon>
    </lineage>
</organism>
<keyword evidence="6" id="KW-0624">Polysaccharide degradation</keyword>
<reference evidence="9 10" key="1">
    <citation type="submission" date="2024-04" db="EMBL/GenBank/DDBJ databases">
        <title>Novel species of the genus Ideonella isolated from streams.</title>
        <authorList>
            <person name="Lu H."/>
        </authorList>
    </citation>
    <scope>NUCLEOTIDE SEQUENCE [LARGE SCALE GENOMIC DNA]</scope>
    <source>
        <strain evidence="9 10">DXS29W</strain>
    </source>
</reference>
<comment type="caution">
    <text evidence="9">The sequence shown here is derived from an EMBL/GenBank/DDBJ whole genome shotgun (WGS) entry which is preliminary data.</text>
</comment>
<dbReference type="InterPro" id="IPR017853">
    <property type="entry name" value="GH"/>
</dbReference>
<evidence type="ECO:0000313" key="9">
    <source>
        <dbReference type="EMBL" id="MEK8034461.1"/>
    </source>
</evidence>
<evidence type="ECO:0000256" key="2">
    <source>
        <dbReference type="ARBA" id="ARBA00022801"/>
    </source>
</evidence>
<evidence type="ECO:0000259" key="8">
    <source>
        <dbReference type="Pfam" id="PF00150"/>
    </source>
</evidence>
<dbReference type="EMBL" id="JBBUTG010000029">
    <property type="protein sequence ID" value="MEK8034461.1"/>
    <property type="molecule type" value="Genomic_DNA"/>
</dbReference>
<accession>A0ABU9BX54</accession>
<dbReference type="Gene3D" id="3.20.20.80">
    <property type="entry name" value="Glycosidases"/>
    <property type="match status" value="1"/>
</dbReference>
<protein>
    <submittedName>
        <fullName evidence="9">Cellulase family glycosylhydrolase</fullName>
    </submittedName>
</protein>
<feature type="domain" description="Glycoside hydrolase family 5" evidence="8">
    <location>
        <begin position="13"/>
        <end position="300"/>
    </location>
</feature>
<evidence type="ECO:0000256" key="7">
    <source>
        <dbReference type="RuleBase" id="RU361153"/>
    </source>
</evidence>
<dbReference type="RefSeq" id="WP_341428890.1">
    <property type="nucleotide sequence ID" value="NZ_JBBUTG010000029.1"/>
</dbReference>
<gene>
    <name evidence="9" type="ORF">AACH06_26835</name>
</gene>
<dbReference type="PANTHER" id="PTHR31297">
    <property type="entry name" value="GLUCAN ENDO-1,6-BETA-GLUCOSIDASE B"/>
    <property type="match status" value="1"/>
</dbReference>
<dbReference type="InterPro" id="IPR001547">
    <property type="entry name" value="Glyco_hydro_5"/>
</dbReference>
<name>A0ABU9BX54_9BURK</name>
<evidence type="ECO:0000256" key="5">
    <source>
        <dbReference type="ARBA" id="ARBA00023295"/>
    </source>
</evidence>
<evidence type="ECO:0000256" key="6">
    <source>
        <dbReference type="ARBA" id="ARBA00023326"/>
    </source>
</evidence>
<keyword evidence="3" id="KW-0136">Cellulose degradation</keyword>
<dbReference type="PANTHER" id="PTHR31297:SF41">
    <property type="entry name" value="ENDOGLUCANASE, PUTATIVE (AFU_ORTHOLOGUE AFUA_5G01830)-RELATED"/>
    <property type="match status" value="1"/>
</dbReference>
<evidence type="ECO:0000256" key="3">
    <source>
        <dbReference type="ARBA" id="ARBA00023001"/>
    </source>
</evidence>
<evidence type="ECO:0000256" key="4">
    <source>
        <dbReference type="ARBA" id="ARBA00023277"/>
    </source>
</evidence>
<evidence type="ECO:0000256" key="1">
    <source>
        <dbReference type="ARBA" id="ARBA00005641"/>
    </source>
</evidence>
<dbReference type="Proteomes" id="UP001371218">
    <property type="component" value="Unassembled WGS sequence"/>
</dbReference>
<keyword evidence="10" id="KW-1185">Reference proteome</keyword>
<proteinExistence type="inferred from homology"/>
<comment type="similarity">
    <text evidence="1 7">Belongs to the glycosyl hydrolase 5 (cellulase A) family.</text>
</comment>
<dbReference type="Pfam" id="PF00150">
    <property type="entry name" value="Cellulase"/>
    <property type="match status" value="1"/>
</dbReference>
<evidence type="ECO:0000313" key="10">
    <source>
        <dbReference type="Proteomes" id="UP001371218"/>
    </source>
</evidence>
<keyword evidence="4" id="KW-0119">Carbohydrate metabolism</keyword>
<sequence>MPRLSLRGPNILDPSGQPIMLRGWSWGHWEQILPQDASENVAQGANVVRIPLRWWGKYRTARIDSRDDTATATAGISAANLKFLDDAIRSASNAKLWIVLFIDSDCGQNGTQPDEIRYCDPEGQFGAKGHNFWTDPVARKKYVAVWRFIAQRYKDTPYLAMFEPLPEINPPGVPAPEIKALYAELMSNIREVAPGIPFLIGGRHYQTGNMEEVFDPAWKDVIYTGNLFLHAKARGADDESLDNFRKRARQLVDFRERHQVPVFVQQIGVKSKDDPSKRGVKEMMKVMVDNKLGFAWWTYRGSGNPNEFSVVYPERGQWVFKRDWLDEISWAFKQR</sequence>
<dbReference type="InterPro" id="IPR050386">
    <property type="entry name" value="Glycosyl_hydrolase_5"/>
</dbReference>
<dbReference type="SUPFAM" id="SSF51445">
    <property type="entry name" value="(Trans)glycosidases"/>
    <property type="match status" value="1"/>
</dbReference>